<dbReference type="InterPro" id="IPR036736">
    <property type="entry name" value="ACP-like_sf"/>
</dbReference>
<dbReference type="Gene3D" id="1.10.1200.10">
    <property type="entry name" value="ACP-like"/>
    <property type="match status" value="1"/>
</dbReference>
<gene>
    <name evidence="2" type="ORF">GV791_16200</name>
</gene>
<dbReference type="EMBL" id="JAAGVB010000023">
    <property type="protein sequence ID" value="NEW34086.1"/>
    <property type="molecule type" value="Genomic_DNA"/>
</dbReference>
<dbReference type="PROSITE" id="PS50075">
    <property type="entry name" value="CARRIER"/>
    <property type="match status" value="1"/>
</dbReference>
<dbReference type="InterPro" id="IPR009081">
    <property type="entry name" value="PP-bd_ACP"/>
</dbReference>
<organism evidence="2 3">
    <name type="scientific">Nocardia cyriacigeorgica</name>
    <dbReference type="NCBI Taxonomy" id="135487"/>
    <lineage>
        <taxon>Bacteria</taxon>
        <taxon>Bacillati</taxon>
        <taxon>Actinomycetota</taxon>
        <taxon>Actinomycetes</taxon>
        <taxon>Mycobacteriales</taxon>
        <taxon>Nocardiaceae</taxon>
        <taxon>Nocardia</taxon>
    </lineage>
</organism>
<dbReference type="RefSeq" id="WP_163845482.1">
    <property type="nucleotide sequence ID" value="NZ_CP107969.1"/>
</dbReference>
<reference evidence="2 3" key="1">
    <citation type="submission" date="2020-01" db="EMBL/GenBank/DDBJ databases">
        <title>Genetics and antimicrobial susceptibilities of Nocardia species isolated from the soil; a comparison with species isolated from humans.</title>
        <authorList>
            <person name="Carrasco G."/>
            <person name="Monzon S."/>
            <person name="Sansegundo M."/>
            <person name="Garcia E."/>
            <person name="Garrido N."/>
            <person name="Medina M.J."/>
            <person name="Villalon P."/>
            <person name="Ramirez-Arocha A.C."/>
            <person name="Jimenez P."/>
            <person name="Cuesta I."/>
            <person name="Valdezate S."/>
        </authorList>
    </citation>
    <scope>NUCLEOTIDE SEQUENCE [LARGE SCALE GENOMIC DNA]</scope>
    <source>
        <strain evidence="2 3">CNM20110626</strain>
    </source>
</reference>
<name>A0A6P1CS46_9NOCA</name>
<sequence length="86" mass="9482">MADAFSRLAADELVRSALRGFATADELAELSDNVPLRPALDLDSLDFLTFVERLSEATGRRIDEADYPRLNSIASTIEFLVADRHG</sequence>
<evidence type="ECO:0000313" key="2">
    <source>
        <dbReference type="EMBL" id="NEW34086.1"/>
    </source>
</evidence>
<evidence type="ECO:0000259" key="1">
    <source>
        <dbReference type="PROSITE" id="PS50075"/>
    </source>
</evidence>
<comment type="caution">
    <text evidence="2">The sequence shown here is derived from an EMBL/GenBank/DDBJ whole genome shotgun (WGS) entry which is preliminary data.</text>
</comment>
<protein>
    <submittedName>
        <fullName evidence="2">Acyl carrier protein</fullName>
    </submittedName>
</protein>
<accession>A0A6P1CS46</accession>
<feature type="domain" description="Carrier" evidence="1">
    <location>
        <begin position="8"/>
        <end position="84"/>
    </location>
</feature>
<proteinExistence type="predicted"/>
<dbReference type="AlphaFoldDB" id="A0A6P1CS46"/>
<dbReference type="Pfam" id="PF00550">
    <property type="entry name" value="PP-binding"/>
    <property type="match status" value="1"/>
</dbReference>
<dbReference type="SUPFAM" id="SSF47336">
    <property type="entry name" value="ACP-like"/>
    <property type="match status" value="1"/>
</dbReference>
<dbReference type="Proteomes" id="UP000471166">
    <property type="component" value="Unassembled WGS sequence"/>
</dbReference>
<evidence type="ECO:0000313" key="3">
    <source>
        <dbReference type="Proteomes" id="UP000471166"/>
    </source>
</evidence>